<gene>
    <name evidence="8" type="ORF">IDH44_17035</name>
</gene>
<dbReference type="PANTHER" id="PTHR35807">
    <property type="entry name" value="TRANSCRIPTIONAL REGULATOR REDD-RELATED"/>
    <property type="match status" value="1"/>
</dbReference>
<dbReference type="AlphaFoldDB" id="A0A927BWR0"/>
<evidence type="ECO:0000256" key="6">
    <source>
        <dbReference type="PROSITE-ProRule" id="PRU00169"/>
    </source>
</evidence>
<dbReference type="GO" id="GO:0006355">
    <property type="term" value="P:regulation of DNA-templated transcription"/>
    <property type="evidence" value="ECO:0007669"/>
    <property type="project" value="InterPro"/>
</dbReference>
<keyword evidence="5" id="KW-0804">Transcription</keyword>
<dbReference type="RefSeq" id="WP_190919703.1">
    <property type="nucleotide sequence ID" value="NZ_JACXIZ010000028.1"/>
</dbReference>
<evidence type="ECO:0000313" key="9">
    <source>
        <dbReference type="Proteomes" id="UP000621560"/>
    </source>
</evidence>
<dbReference type="InterPro" id="IPR001867">
    <property type="entry name" value="OmpR/PhoB-type_DNA-bd"/>
</dbReference>
<dbReference type="Proteomes" id="UP000621560">
    <property type="component" value="Unassembled WGS sequence"/>
</dbReference>
<dbReference type="SMART" id="SM01043">
    <property type="entry name" value="BTAD"/>
    <property type="match status" value="1"/>
</dbReference>
<dbReference type="Gene3D" id="1.10.10.10">
    <property type="entry name" value="Winged helix-like DNA-binding domain superfamily/Winged helix DNA-binding domain"/>
    <property type="match status" value="1"/>
</dbReference>
<dbReference type="InterPro" id="IPR011006">
    <property type="entry name" value="CheY-like_superfamily"/>
</dbReference>
<dbReference type="InterPro" id="IPR051677">
    <property type="entry name" value="AfsR-DnrI-RedD_regulator"/>
</dbReference>
<dbReference type="InterPro" id="IPR016032">
    <property type="entry name" value="Sig_transdc_resp-reg_C-effctor"/>
</dbReference>
<dbReference type="GO" id="GO:0003677">
    <property type="term" value="F:DNA binding"/>
    <property type="evidence" value="ECO:0007669"/>
    <property type="project" value="UniProtKB-KW"/>
</dbReference>
<proteinExistence type="inferred from homology"/>
<dbReference type="SUPFAM" id="SSF48452">
    <property type="entry name" value="TPR-like"/>
    <property type="match status" value="1"/>
</dbReference>
<dbReference type="InterPro" id="IPR036388">
    <property type="entry name" value="WH-like_DNA-bd_sf"/>
</dbReference>
<comment type="caution">
    <text evidence="8">The sequence shown here is derived from an EMBL/GenBank/DDBJ whole genome shotgun (WGS) entry which is preliminary data.</text>
</comment>
<evidence type="ECO:0000256" key="3">
    <source>
        <dbReference type="ARBA" id="ARBA00023015"/>
    </source>
</evidence>
<comment type="similarity">
    <text evidence="1">Belongs to the AfsR/DnrI/RedD regulatory family.</text>
</comment>
<sequence>MRAILIDDEKPALQHLERLLRADGRIEVTGKFTSAKEGLAYLDANGVDLVFLDIGMPEMNGLEAGEYIQQLDGSIRIVYVTAYSEYALEAFELNALDYLLKPVLPARFAKMLDRISAYSRLREPQAQTAAAQAAESAEAVSGAAAQPQVLCFKWLALWDAGGSGDKLRWRTMKSQELFAYLLHHKGEWVSKDRMIETLWPEHPHERAVNLLHTSIYQIRKMLKEQVPAGTIEYAQSGYRLSGEIVTDDRLFESGLREEAQREQPDWSRIDRLLGLYRGEYLEDYDYAWAQSRQRELLQLYTEHMTALAHYEQRTGRLRQALQRLILVQVKDPYAEDTCRQILGLCAELRDYKAMEEHYASFAATMRDDLGEGLEPQTVAYYEQLMASRR</sequence>
<dbReference type="Pfam" id="PF00486">
    <property type="entry name" value="Trans_reg_C"/>
    <property type="match status" value="1"/>
</dbReference>
<dbReference type="EMBL" id="JACXIZ010000028">
    <property type="protein sequence ID" value="MBD2846904.1"/>
    <property type="molecule type" value="Genomic_DNA"/>
</dbReference>
<protein>
    <submittedName>
        <fullName evidence="8">Response regulator</fullName>
    </submittedName>
</protein>
<organism evidence="8 9">
    <name type="scientific">Paenibacillus sabuli</name>
    <dbReference type="NCBI Taxonomy" id="2772509"/>
    <lineage>
        <taxon>Bacteria</taxon>
        <taxon>Bacillati</taxon>
        <taxon>Bacillota</taxon>
        <taxon>Bacilli</taxon>
        <taxon>Bacillales</taxon>
        <taxon>Paenibacillaceae</taxon>
        <taxon>Paenibacillus</taxon>
    </lineage>
</organism>
<dbReference type="SUPFAM" id="SSF46894">
    <property type="entry name" value="C-terminal effector domain of the bipartite response regulators"/>
    <property type="match status" value="1"/>
</dbReference>
<dbReference type="SMART" id="SM00862">
    <property type="entry name" value="Trans_reg_C"/>
    <property type="match status" value="1"/>
</dbReference>
<dbReference type="GO" id="GO:0000160">
    <property type="term" value="P:phosphorelay signal transduction system"/>
    <property type="evidence" value="ECO:0007669"/>
    <property type="project" value="UniProtKB-KW"/>
</dbReference>
<keyword evidence="4" id="KW-0238">DNA-binding</keyword>
<evidence type="ECO:0000256" key="5">
    <source>
        <dbReference type="ARBA" id="ARBA00023163"/>
    </source>
</evidence>
<evidence type="ECO:0000259" key="7">
    <source>
        <dbReference type="PROSITE" id="PS50110"/>
    </source>
</evidence>
<keyword evidence="3" id="KW-0805">Transcription regulation</keyword>
<accession>A0A927BWR0</accession>
<keyword evidence="9" id="KW-1185">Reference proteome</keyword>
<dbReference type="InterPro" id="IPR011990">
    <property type="entry name" value="TPR-like_helical_dom_sf"/>
</dbReference>
<dbReference type="Gene3D" id="3.40.50.2300">
    <property type="match status" value="1"/>
</dbReference>
<evidence type="ECO:0000256" key="4">
    <source>
        <dbReference type="ARBA" id="ARBA00023125"/>
    </source>
</evidence>
<dbReference type="SMART" id="SM00448">
    <property type="entry name" value="REC"/>
    <property type="match status" value="1"/>
</dbReference>
<evidence type="ECO:0000256" key="2">
    <source>
        <dbReference type="ARBA" id="ARBA00023012"/>
    </source>
</evidence>
<dbReference type="Gene3D" id="1.25.40.10">
    <property type="entry name" value="Tetratricopeptide repeat domain"/>
    <property type="match status" value="1"/>
</dbReference>
<dbReference type="Pfam" id="PF00072">
    <property type="entry name" value="Response_reg"/>
    <property type="match status" value="1"/>
</dbReference>
<dbReference type="PANTHER" id="PTHR35807:SF1">
    <property type="entry name" value="TRANSCRIPTIONAL REGULATOR REDD"/>
    <property type="match status" value="1"/>
</dbReference>
<keyword evidence="2" id="KW-0902">Two-component regulatory system</keyword>
<evidence type="ECO:0000256" key="1">
    <source>
        <dbReference type="ARBA" id="ARBA00005820"/>
    </source>
</evidence>
<dbReference type="PROSITE" id="PS50110">
    <property type="entry name" value="RESPONSE_REGULATORY"/>
    <property type="match status" value="1"/>
</dbReference>
<evidence type="ECO:0000313" key="8">
    <source>
        <dbReference type="EMBL" id="MBD2846904.1"/>
    </source>
</evidence>
<name>A0A927BWR0_9BACL</name>
<keyword evidence="6" id="KW-0597">Phosphoprotein</keyword>
<feature type="domain" description="Response regulatory" evidence="7">
    <location>
        <begin position="2"/>
        <end position="116"/>
    </location>
</feature>
<dbReference type="InterPro" id="IPR005158">
    <property type="entry name" value="BTAD"/>
</dbReference>
<reference evidence="8" key="1">
    <citation type="submission" date="2020-09" db="EMBL/GenBank/DDBJ databases">
        <title>A novel bacterium of genus Paenibacillus, isolated from South China Sea.</title>
        <authorList>
            <person name="Huang H."/>
            <person name="Mo K."/>
            <person name="Hu Y."/>
        </authorList>
    </citation>
    <scope>NUCLEOTIDE SEQUENCE</scope>
    <source>
        <strain evidence="8">IB182496</strain>
    </source>
</reference>
<dbReference type="Pfam" id="PF03704">
    <property type="entry name" value="BTAD"/>
    <property type="match status" value="1"/>
</dbReference>
<dbReference type="InterPro" id="IPR001789">
    <property type="entry name" value="Sig_transdc_resp-reg_receiver"/>
</dbReference>
<feature type="modified residue" description="4-aspartylphosphate" evidence="6">
    <location>
        <position position="53"/>
    </location>
</feature>
<dbReference type="SUPFAM" id="SSF52172">
    <property type="entry name" value="CheY-like"/>
    <property type="match status" value="1"/>
</dbReference>